<dbReference type="EMBL" id="BOMS01000026">
    <property type="protein sequence ID" value="GIE66125.1"/>
    <property type="molecule type" value="Genomic_DNA"/>
</dbReference>
<organism evidence="2 3">
    <name type="scientific">Actinoplanes palleronii</name>
    <dbReference type="NCBI Taxonomy" id="113570"/>
    <lineage>
        <taxon>Bacteria</taxon>
        <taxon>Bacillati</taxon>
        <taxon>Actinomycetota</taxon>
        <taxon>Actinomycetes</taxon>
        <taxon>Micromonosporales</taxon>
        <taxon>Micromonosporaceae</taxon>
        <taxon>Actinoplanes</taxon>
    </lineage>
</organism>
<comment type="caution">
    <text evidence="2">The sequence shown here is derived from an EMBL/GenBank/DDBJ whole genome shotgun (WGS) entry which is preliminary data.</text>
</comment>
<reference evidence="2 3" key="1">
    <citation type="submission" date="2021-01" db="EMBL/GenBank/DDBJ databases">
        <title>Whole genome shotgun sequence of Actinoplanes palleronii NBRC 14916.</title>
        <authorList>
            <person name="Komaki H."/>
            <person name="Tamura T."/>
        </authorList>
    </citation>
    <scope>NUCLEOTIDE SEQUENCE [LARGE SCALE GENOMIC DNA]</scope>
    <source>
        <strain evidence="2 3">NBRC 14916</strain>
    </source>
</reference>
<proteinExistence type="predicted"/>
<name>A0ABQ4B640_9ACTN</name>
<dbReference type="Proteomes" id="UP000624709">
    <property type="component" value="Unassembled WGS sequence"/>
</dbReference>
<accession>A0ABQ4B640</accession>
<protein>
    <submittedName>
        <fullName evidence="2">Uncharacterized protein</fullName>
    </submittedName>
</protein>
<feature type="region of interest" description="Disordered" evidence="1">
    <location>
        <begin position="1"/>
        <end position="35"/>
    </location>
</feature>
<gene>
    <name evidence="2" type="ORF">Apa02nite_022330</name>
</gene>
<keyword evidence="3" id="KW-1185">Reference proteome</keyword>
<sequence length="88" mass="8833">MGGFGQRGRVQVDGGHPGAAPDRLEGDRTADPAAGAGYHKCLARDLHYTAPADGGARGGGTRPDALPVSITLSPGEGVREGLSARNSP</sequence>
<feature type="region of interest" description="Disordered" evidence="1">
    <location>
        <begin position="49"/>
        <end position="88"/>
    </location>
</feature>
<evidence type="ECO:0000313" key="2">
    <source>
        <dbReference type="EMBL" id="GIE66125.1"/>
    </source>
</evidence>
<evidence type="ECO:0000256" key="1">
    <source>
        <dbReference type="SAM" id="MobiDB-lite"/>
    </source>
</evidence>
<evidence type="ECO:0000313" key="3">
    <source>
        <dbReference type="Proteomes" id="UP000624709"/>
    </source>
</evidence>